<proteinExistence type="predicted"/>
<keyword evidence="1" id="KW-0472">Membrane</keyword>
<sequence>MYSAAVRSLSNTCSICNTQVSRAKSSRSKHLETQITFLAVLADIHPAHLGADISVTHDHSSSSITIVGVTACVVTSVVTSTTATSTTALELHSLAQDVGLPLQQLDHESRVVGFPPLRLDVGTHHVQHHGCIAGVSFQWVVLVMVVTAVVVVMMAAGAIGISAFRFVICVLPCVDAIVVIVVRGKRSVALGDDAAAAVAAVLLSFSPAAERAHCVRLCAQGLDRLGELAFPVVLGAAPCRESRFLALYGRDVKPLLGDVVCQVAPARKVALKAEMGRKCGCAVVKAVMVRRYTEILAFSAAAAAAVAKVCVQVSLRLIPRLL</sequence>
<keyword evidence="1" id="KW-0812">Transmembrane</keyword>
<reference evidence="2" key="1">
    <citation type="journal article" date="2021" name="Nat. Commun.">
        <title>Genetic determinants of endophytism in the Arabidopsis root mycobiome.</title>
        <authorList>
            <person name="Mesny F."/>
            <person name="Miyauchi S."/>
            <person name="Thiergart T."/>
            <person name="Pickel B."/>
            <person name="Atanasova L."/>
            <person name="Karlsson M."/>
            <person name="Huettel B."/>
            <person name="Barry K.W."/>
            <person name="Haridas S."/>
            <person name="Chen C."/>
            <person name="Bauer D."/>
            <person name="Andreopoulos W."/>
            <person name="Pangilinan J."/>
            <person name="LaButti K."/>
            <person name="Riley R."/>
            <person name="Lipzen A."/>
            <person name="Clum A."/>
            <person name="Drula E."/>
            <person name="Henrissat B."/>
            <person name="Kohler A."/>
            <person name="Grigoriev I.V."/>
            <person name="Martin F.M."/>
            <person name="Hacquard S."/>
        </authorList>
    </citation>
    <scope>NUCLEOTIDE SEQUENCE</scope>
    <source>
        <strain evidence="2">MPI-CAGE-CH-0230</strain>
    </source>
</reference>
<dbReference type="RefSeq" id="XP_046018175.1">
    <property type="nucleotide sequence ID" value="XM_046152200.1"/>
</dbReference>
<feature type="transmembrane region" description="Helical" evidence="1">
    <location>
        <begin position="163"/>
        <end position="182"/>
    </location>
</feature>
<evidence type="ECO:0000313" key="3">
    <source>
        <dbReference type="Proteomes" id="UP000756346"/>
    </source>
</evidence>
<dbReference type="EMBL" id="JAGTJQ010000001">
    <property type="protein sequence ID" value="KAH7040120.1"/>
    <property type="molecule type" value="Genomic_DNA"/>
</dbReference>
<protein>
    <submittedName>
        <fullName evidence="2">Uncharacterized protein</fullName>
    </submittedName>
</protein>
<comment type="caution">
    <text evidence="2">The sequence shown here is derived from an EMBL/GenBank/DDBJ whole genome shotgun (WGS) entry which is preliminary data.</text>
</comment>
<dbReference type="GeneID" id="70181746"/>
<organism evidence="2 3">
    <name type="scientific">Microdochium trichocladiopsis</name>
    <dbReference type="NCBI Taxonomy" id="1682393"/>
    <lineage>
        <taxon>Eukaryota</taxon>
        <taxon>Fungi</taxon>
        <taxon>Dikarya</taxon>
        <taxon>Ascomycota</taxon>
        <taxon>Pezizomycotina</taxon>
        <taxon>Sordariomycetes</taxon>
        <taxon>Xylariomycetidae</taxon>
        <taxon>Xylariales</taxon>
        <taxon>Microdochiaceae</taxon>
        <taxon>Microdochium</taxon>
    </lineage>
</organism>
<name>A0A9P8YJD8_9PEZI</name>
<gene>
    <name evidence="2" type="ORF">B0I36DRAFT_309972</name>
</gene>
<feature type="transmembrane region" description="Helical" evidence="1">
    <location>
        <begin position="295"/>
        <end position="315"/>
    </location>
</feature>
<keyword evidence="3" id="KW-1185">Reference proteome</keyword>
<dbReference type="Proteomes" id="UP000756346">
    <property type="component" value="Unassembled WGS sequence"/>
</dbReference>
<dbReference type="AlphaFoldDB" id="A0A9P8YJD8"/>
<evidence type="ECO:0000256" key="1">
    <source>
        <dbReference type="SAM" id="Phobius"/>
    </source>
</evidence>
<accession>A0A9P8YJD8</accession>
<keyword evidence="1" id="KW-1133">Transmembrane helix</keyword>
<feature type="transmembrane region" description="Helical" evidence="1">
    <location>
        <begin position="137"/>
        <end position="157"/>
    </location>
</feature>
<evidence type="ECO:0000313" key="2">
    <source>
        <dbReference type="EMBL" id="KAH7040120.1"/>
    </source>
</evidence>